<dbReference type="Proteomes" id="UP000291917">
    <property type="component" value="Unassembled WGS sequence"/>
</dbReference>
<evidence type="ECO:0000313" key="16">
    <source>
        <dbReference type="EMBL" id="SUV28146.1"/>
    </source>
</evidence>
<accession>A0A380YJ55</accession>
<sequence length="304" mass="35548">MKTLIVLIGPTGVGKTELSLRLAEHFRTCIVSADSRQLYADLKIGTAAPTPEQQQRVRHYFVGTLQLTDYYSAAQYETEVLQLLEKLYTEHEVVLLTGGSMMYVDAVCKGIDDIPTVDADTRRMMLHKYETEGLENLCTELKLLDPEYYKTVDLKNHKRVIHALEICYMTGKTYTSFRTQQKKERPFRIIKIGLTRDRQELYDRINRRVEQMIADGLVEEARSVYPYRALNSLNTVGYKEIFNYLDGEWTLPFAIEKIQQNSRIYSRKQMTWFKRDEEISWFNPGQEEEILAHIENCMAQDKDK</sequence>
<dbReference type="InterPro" id="IPR018022">
    <property type="entry name" value="IPT"/>
</dbReference>
<keyword evidence="4 10" id="KW-0808">Transferase</keyword>
<keyword evidence="8 10" id="KW-0460">Magnesium</keyword>
<keyword evidence="19" id="KW-1185">Reference proteome</keyword>
<dbReference type="Proteomes" id="UP000254424">
    <property type="component" value="Unassembled WGS sequence"/>
</dbReference>
<evidence type="ECO:0000256" key="2">
    <source>
        <dbReference type="ARBA" id="ARBA00003213"/>
    </source>
</evidence>
<dbReference type="EMBL" id="RCXL01000007">
    <property type="protein sequence ID" value="RYT75973.1"/>
    <property type="molecule type" value="Genomic_DNA"/>
</dbReference>
<evidence type="ECO:0000256" key="4">
    <source>
        <dbReference type="ARBA" id="ARBA00022679"/>
    </source>
</evidence>
<comment type="cofactor">
    <cofactor evidence="1 10">
        <name>Mg(2+)</name>
        <dbReference type="ChEBI" id="CHEBI:18420"/>
    </cofactor>
</comment>
<dbReference type="SUPFAM" id="SSF52540">
    <property type="entry name" value="P-loop containing nucleoside triphosphate hydrolases"/>
    <property type="match status" value="2"/>
</dbReference>
<dbReference type="EMBL" id="VVZX01000007">
    <property type="protein sequence ID" value="KAA5274819.1"/>
    <property type="molecule type" value="Genomic_DNA"/>
</dbReference>
<dbReference type="EMBL" id="UFSX01000001">
    <property type="protein sequence ID" value="SUV28146.1"/>
    <property type="molecule type" value="Genomic_DNA"/>
</dbReference>
<dbReference type="Gene3D" id="3.40.50.300">
    <property type="entry name" value="P-loop containing nucleotide triphosphate hydrolases"/>
    <property type="match status" value="1"/>
</dbReference>
<dbReference type="Proteomes" id="UP000335496">
    <property type="component" value="Unassembled WGS sequence"/>
</dbReference>
<dbReference type="GeneID" id="93070039"/>
<feature type="binding site" evidence="10">
    <location>
        <begin position="11"/>
        <end position="16"/>
    </location>
    <ligand>
        <name>substrate</name>
    </ligand>
</feature>
<feature type="site" description="Interaction with substrate tRNA" evidence="10">
    <location>
        <position position="100"/>
    </location>
</feature>
<organism evidence="16 17">
    <name type="scientific">Bacteroides eggerthii</name>
    <dbReference type="NCBI Taxonomy" id="28111"/>
    <lineage>
        <taxon>Bacteria</taxon>
        <taxon>Pseudomonadati</taxon>
        <taxon>Bacteroidota</taxon>
        <taxon>Bacteroidia</taxon>
        <taxon>Bacteroidales</taxon>
        <taxon>Bacteroidaceae</taxon>
        <taxon>Bacteroides</taxon>
    </lineage>
</organism>
<evidence type="ECO:0000256" key="6">
    <source>
        <dbReference type="ARBA" id="ARBA00022741"/>
    </source>
</evidence>
<dbReference type="GO" id="GO:0005524">
    <property type="term" value="F:ATP binding"/>
    <property type="evidence" value="ECO:0007669"/>
    <property type="project" value="UniProtKB-UniRule"/>
</dbReference>
<evidence type="ECO:0000313" key="18">
    <source>
        <dbReference type="Proteomes" id="UP000291917"/>
    </source>
</evidence>
<dbReference type="EC" id="2.5.1.75" evidence="10"/>
<keyword evidence="6 10" id="KW-0547">Nucleotide-binding</keyword>
<dbReference type="GO" id="GO:0006400">
    <property type="term" value="P:tRNA modification"/>
    <property type="evidence" value="ECO:0007669"/>
    <property type="project" value="TreeGrafter"/>
</dbReference>
<evidence type="ECO:0000313" key="14">
    <source>
        <dbReference type="EMBL" id="KAA5274819.1"/>
    </source>
</evidence>
<dbReference type="PANTHER" id="PTHR11088:SF60">
    <property type="entry name" value="TRNA DIMETHYLALLYLTRANSFERASE"/>
    <property type="match status" value="1"/>
</dbReference>
<name>A0A380YJ55_9BACE</name>
<evidence type="ECO:0000256" key="12">
    <source>
        <dbReference type="RuleBase" id="RU003784"/>
    </source>
</evidence>
<dbReference type="Gene3D" id="1.10.20.140">
    <property type="match status" value="1"/>
</dbReference>
<evidence type="ECO:0000256" key="11">
    <source>
        <dbReference type="RuleBase" id="RU003783"/>
    </source>
</evidence>
<comment type="subunit">
    <text evidence="10">Monomer.</text>
</comment>
<comment type="caution">
    <text evidence="10">Lacks conserved residue(s) required for the propagation of feature annotation.</text>
</comment>
<evidence type="ECO:0000313" key="19">
    <source>
        <dbReference type="Proteomes" id="UP000335496"/>
    </source>
</evidence>
<comment type="function">
    <text evidence="2 10 12">Catalyzes the transfer of a dimethylallyl group onto the adenine at position 37 in tRNAs that read codons beginning with uridine, leading to the formation of N6-(dimethylallyl)adenosine (i(6)A).</text>
</comment>
<evidence type="ECO:0000256" key="1">
    <source>
        <dbReference type="ARBA" id="ARBA00001946"/>
    </source>
</evidence>
<evidence type="ECO:0000256" key="7">
    <source>
        <dbReference type="ARBA" id="ARBA00022840"/>
    </source>
</evidence>
<evidence type="ECO:0000256" key="9">
    <source>
        <dbReference type="ARBA" id="ARBA00049563"/>
    </source>
</evidence>
<reference evidence="16 17" key="1">
    <citation type="submission" date="2018-06" db="EMBL/GenBank/DDBJ databases">
        <authorList>
            <consortium name="Pathogen Informatics"/>
            <person name="Doyle S."/>
        </authorList>
    </citation>
    <scope>NUCLEOTIDE SEQUENCE [LARGE SCALE GENOMIC DNA]</scope>
    <source>
        <strain evidence="16 17">NCTC11155</strain>
    </source>
</reference>
<keyword evidence="7 10" id="KW-0067">ATP-binding</keyword>
<evidence type="ECO:0000313" key="15">
    <source>
        <dbReference type="EMBL" id="RYT75973.1"/>
    </source>
</evidence>
<dbReference type="HAMAP" id="MF_00185">
    <property type="entry name" value="IPP_trans"/>
    <property type="match status" value="1"/>
</dbReference>
<dbReference type="InterPro" id="IPR039657">
    <property type="entry name" value="Dimethylallyltransferase"/>
</dbReference>
<evidence type="ECO:0000256" key="8">
    <source>
        <dbReference type="ARBA" id="ARBA00022842"/>
    </source>
</evidence>
<feature type="site" description="Interaction with substrate tRNA" evidence="10">
    <location>
        <position position="122"/>
    </location>
</feature>
<dbReference type="GO" id="GO:0052381">
    <property type="term" value="F:tRNA dimethylallyltransferase activity"/>
    <property type="evidence" value="ECO:0007669"/>
    <property type="project" value="UniProtKB-UniRule"/>
</dbReference>
<evidence type="ECO:0000256" key="10">
    <source>
        <dbReference type="HAMAP-Rule" id="MF_00185"/>
    </source>
</evidence>
<evidence type="ECO:0000256" key="3">
    <source>
        <dbReference type="ARBA" id="ARBA00005842"/>
    </source>
</evidence>
<protein>
    <recommendedName>
        <fullName evidence="10">tRNA dimethylallyltransferase</fullName>
        <ecNumber evidence="10">2.5.1.75</ecNumber>
    </recommendedName>
    <alternativeName>
        <fullName evidence="10">Dimethylallyl diphosphate:tRNA dimethylallyltransferase</fullName>
        <shortName evidence="10">DMAPP:tRNA dimethylallyltransferase</shortName>
        <shortName evidence="10">DMATase</shortName>
    </alternativeName>
    <alternativeName>
        <fullName evidence="10">Isopentenyl-diphosphate:tRNA isopentenyltransferase</fullName>
        <shortName evidence="10">IPP transferase</shortName>
        <shortName evidence="10">IPPT</shortName>
        <shortName evidence="10">IPTase</shortName>
    </alternativeName>
</protein>
<reference evidence="14 19" key="2">
    <citation type="journal article" date="2019" name="Nat. Med.">
        <title>A library of human gut bacterial isolates paired with longitudinal multiomics data enables mechanistic microbiome research.</title>
        <authorList>
            <person name="Poyet M."/>
            <person name="Groussin M."/>
            <person name="Gibbons S.M."/>
            <person name="Avila-Pacheco J."/>
            <person name="Jiang X."/>
            <person name="Kearney S.M."/>
            <person name="Perrotta A.R."/>
            <person name="Berdy B."/>
            <person name="Zhao S."/>
            <person name="Lieberman T.D."/>
            <person name="Swanson P.K."/>
            <person name="Smith M."/>
            <person name="Roesemann S."/>
            <person name="Alexander J.E."/>
            <person name="Rich S.A."/>
            <person name="Livny J."/>
            <person name="Vlamakis H."/>
            <person name="Clish C."/>
            <person name="Bullock K."/>
            <person name="Deik A."/>
            <person name="Scott J."/>
            <person name="Pierce K.A."/>
            <person name="Xavier R.J."/>
            <person name="Alm E.J."/>
        </authorList>
    </citation>
    <scope>NUCLEOTIDE SEQUENCE [LARGE SCALE GENOMIC DNA]</scope>
    <source>
        <strain evidence="14 19">BIOML-A1</strain>
    </source>
</reference>
<evidence type="ECO:0000313" key="17">
    <source>
        <dbReference type="Proteomes" id="UP000254424"/>
    </source>
</evidence>
<keyword evidence="5 10" id="KW-0819">tRNA processing</keyword>
<evidence type="ECO:0000256" key="5">
    <source>
        <dbReference type="ARBA" id="ARBA00022694"/>
    </source>
</evidence>
<dbReference type="AlphaFoldDB" id="A0A380YJ55"/>
<dbReference type="RefSeq" id="WP_004289184.1">
    <property type="nucleotide sequence ID" value="NZ_CABKNQ010000019.1"/>
</dbReference>
<dbReference type="Pfam" id="PF01715">
    <property type="entry name" value="IPPT"/>
    <property type="match status" value="1"/>
</dbReference>
<proteinExistence type="inferred from homology"/>
<feature type="region of interest" description="Interaction with substrate tRNA" evidence="10">
    <location>
        <begin position="34"/>
        <end position="37"/>
    </location>
</feature>
<comment type="similarity">
    <text evidence="3 10 13">Belongs to the IPP transferase family.</text>
</comment>
<comment type="catalytic activity">
    <reaction evidence="9 10 11">
        <text>adenosine(37) in tRNA + dimethylallyl diphosphate = N(6)-dimethylallyladenosine(37) in tRNA + diphosphate</text>
        <dbReference type="Rhea" id="RHEA:26482"/>
        <dbReference type="Rhea" id="RHEA-COMP:10162"/>
        <dbReference type="Rhea" id="RHEA-COMP:10375"/>
        <dbReference type="ChEBI" id="CHEBI:33019"/>
        <dbReference type="ChEBI" id="CHEBI:57623"/>
        <dbReference type="ChEBI" id="CHEBI:74411"/>
        <dbReference type="ChEBI" id="CHEBI:74415"/>
        <dbReference type="EC" id="2.5.1.75"/>
    </reaction>
</comment>
<dbReference type="PANTHER" id="PTHR11088">
    <property type="entry name" value="TRNA DIMETHYLALLYLTRANSFERASE"/>
    <property type="match status" value="1"/>
</dbReference>
<dbReference type="OrthoDB" id="9776390at2"/>
<evidence type="ECO:0000256" key="13">
    <source>
        <dbReference type="RuleBase" id="RU003785"/>
    </source>
</evidence>
<dbReference type="InterPro" id="IPR027417">
    <property type="entry name" value="P-loop_NTPase"/>
</dbReference>
<dbReference type="NCBIfam" id="TIGR00174">
    <property type="entry name" value="miaA"/>
    <property type="match status" value="1"/>
</dbReference>
<reference evidence="15 18" key="3">
    <citation type="journal article" date="2019" name="Science, e1252229">
        <title>Invertible promoters mediate bacterial phase variation, antibiotic resistance, and host adaptation in the gut.</title>
        <authorList>
            <person name="Jiang X."/>
            <person name="Hall A.B."/>
            <person name="Arthur T.D."/>
            <person name="Plichta D.R."/>
            <person name="Covington C.T."/>
            <person name="Poyet M."/>
            <person name="Crothers J."/>
            <person name="Moses P.L."/>
            <person name="Tolonen A.C."/>
            <person name="Vlamakis H."/>
            <person name="Alm E.J."/>
            <person name="Xavier R.J."/>
        </authorList>
    </citation>
    <scope>NUCLEOTIDE SEQUENCE [LARGE SCALE GENOMIC DNA]</scope>
    <source>
        <strain evidence="15">Bj_0095</strain>
        <strain evidence="18">bj_0095</strain>
    </source>
</reference>
<gene>
    <name evidence="16" type="primary">miaA_1</name>
    <name evidence="10 14" type="synonym">miaA</name>
    <name evidence="15" type="ORF">EAJ03_06790</name>
    <name evidence="14" type="ORF">F2Z23_06955</name>
    <name evidence="16" type="ORF">NCTC11155_00092</name>
</gene>
<dbReference type="STRING" id="483216.BACEGG_00902"/>
<feature type="binding site" evidence="10">
    <location>
        <begin position="9"/>
        <end position="16"/>
    </location>
    <ligand>
        <name>ATP</name>
        <dbReference type="ChEBI" id="CHEBI:30616"/>
    </ligand>
</feature>